<dbReference type="KEGG" id="crp:CRP_059"/>
<dbReference type="OrthoDB" id="9809557at2"/>
<protein>
    <submittedName>
        <fullName evidence="3">Putative RNA polymerase sigma factor rpoD</fullName>
    </submittedName>
</protein>
<dbReference type="PROSITE" id="PS00716">
    <property type="entry name" value="SIGMA70_2"/>
    <property type="match status" value="1"/>
</dbReference>
<reference evidence="3 4" key="1">
    <citation type="journal article" date="2006" name="Science">
        <title>The 160-kilobase genome of the bacterial endosymbiont Carsonella.</title>
        <authorList>
            <person name="Nakabachi A."/>
            <person name="Yamashita A."/>
            <person name="Toh H."/>
            <person name="Ishikawa H."/>
            <person name="Dunbar H."/>
            <person name="Moran N."/>
            <person name="Hattori M."/>
        </authorList>
    </citation>
    <scope>NUCLEOTIDE SEQUENCE [LARGE SCALE GENOMIC DNA]</scope>
    <source>
        <strain evidence="3 4">PV</strain>
    </source>
</reference>
<dbReference type="SUPFAM" id="SSF88659">
    <property type="entry name" value="Sigma3 and sigma4 domains of RNA polymerase sigma factors"/>
    <property type="match status" value="1"/>
</dbReference>
<dbReference type="EMBL" id="AP009180">
    <property type="protein sequence ID" value="BAF35090.1"/>
    <property type="molecule type" value="Genomic_DNA"/>
</dbReference>
<sequence length="320" mass="39836">MILKIKLKNKNYKNIKNIFNKFCFKKKKKKFFLKIINTKNLFNKITILRKILLKYIFRIKIFRFFFKKINCFFFFLNFIYKNTIFFKKRFKINFKILKIIKKNFLKKKIFFNCFSIFNNKINYFLNKNYFIKMLIFIIYKIKISIIKKNLIAFKKKIKKYKNLITKEEQRENYLIFKNLIFNYNFCENKFHINFNWKIKNKIIKNKLKKNIIVLKNNCYENIKIYNEPKKTLFIREYDNRNLNNLIRLIILELPKKEQIIIRLRFGIGFPKSYTLEEIGLMYYLTKERIRQIELNVLFKLRHPTRSEVLKPYIKLLNTEE</sequence>
<feature type="transmembrane region" description="Helical" evidence="1">
    <location>
        <begin position="61"/>
        <end position="80"/>
    </location>
</feature>
<keyword evidence="1" id="KW-0812">Transmembrane</keyword>
<evidence type="ECO:0000256" key="1">
    <source>
        <dbReference type="SAM" id="Phobius"/>
    </source>
</evidence>
<dbReference type="HOGENOM" id="CLU_879059_0_0_6"/>
<dbReference type="InterPro" id="IPR013324">
    <property type="entry name" value="RNA_pol_sigma_r3/r4-like"/>
</dbReference>
<dbReference type="GO" id="GO:0003700">
    <property type="term" value="F:DNA-binding transcription factor activity"/>
    <property type="evidence" value="ECO:0007669"/>
    <property type="project" value="InterPro"/>
</dbReference>
<dbReference type="STRING" id="387662.CRP_059"/>
<dbReference type="PANTHER" id="PTHR30603">
    <property type="entry name" value="RNA POLYMERASE SIGMA FACTOR RPO"/>
    <property type="match status" value="1"/>
</dbReference>
<feature type="domain" description="RNA polymerase sigma-70" evidence="2">
    <location>
        <begin position="274"/>
        <end position="300"/>
    </location>
</feature>
<dbReference type="SMR" id="Q05FT1"/>
<dbReference type="InterPro" id="IPR036388">
    <property type="entry name" value="WH-like_DNA-bd_sf"/>
</dbReference>
<proteinExistence type="predicted"/>
<evidence type="ECO:0000313" key="4">
    <source>
        <dbReference type="Proteomes" id="UP000000777"/>
    </source>
</evidence>
<dbReference type="PRINTS" id="PR00046">
    <property type="entry name" value="SIGMA70FCT"/>
</dbReference>
<dbReference type="InterPro" id="IPR000943">
    <property type="entry name" value="RNA_pol_sigma70"/>
</dbReference>
<accession>Q05FT1</accession>
<dbReference type="GO" id="GO:0006352">
    <property type="term" value="P:DNA-templated transcription initiation"/>
    <property type="evidence" value="ECO:0007669"/>
    <property type="project" value="InterPro"/>
</dbReference>
<dbReference type="PANTHER" id="PTHR30603:SF47">
    <property type="entry name" value="RNA POLYMERASE SIGMA FACTOR SIGD, CHLOROPLASTIC"/>
    <property type="match status" value="1"/>
</dbReference>
<dbReference type="Proteomes" id="UP000000777">
    <property type="component" value="Chromosome"/>
</dbReference>
<dbReference type="InterPro" id="IPR007630">
    <property type="entry name" value="RNA_pol_sigma70_r4"/>
</dbReference>
<dbReference type="Pfam" id="PF04545">
    <property type="entry name" value="Sigma70_r4"/>
    <property type="match status" value="1"/>
</dbReference>
<organism evidence="3 4">
    <name type="scientific">Carsonella ruddii (strain PV)</name>
    <dbReference type="NCBI Taxonomy" id="387662"/>
    <lineage>
        <taxon>Bacteria</taxon>
        <taxon>Pseudomonadati</taxon>
        <taxon>Pseudomonadota</taxon>
        <taxon>Gammaproteobacteria</taxon>
        <taxon>Oceanospirillales</taxon>
        <taxon>Halomonadaceae</taxon>
        <taxon>Zymobacter group</taxon>
        <taxon>Candidatus Carsonella</taxon>
    </lineage>
</organism>
<name>Q05FT1_CARRP</name>
<dbReference type="RefSeq" id="WP_011672282.1">
    <property type="nucleotide sequence ID" value="NC_008512.1"/>
</dbReference>
<dbReference type="InterPro" id="IPR050239">
    <property type="entry name" value="Sigma-70_RNA_pol_init_factors"/>
</dbReference>
<keyword evidence="1" id="KW-1133">Transmembrane helix</keyword>
<gene>
    <name evidence="3" type="ordered locus">CRP_059</name>
</gene>
<dbReference type="Gene3D" id="1.10.10.10">
    <property type="entry name" value="Winged helix-like DNA-binding domain superfamily/Winged helix DNA-binding domain"/>
    <property type="match status" value="1"/>
</dbReference>
<dbReference type="AlphaFoldDB" id="Q05FT1"/>
<evidence type="ECO:0000259" key="2">
    <source>
        <dbReference type="PROSITE" id="PS00716"/>
    </source>
</evidence>
<keyword evidence="1" id="KW-0472">Membrane</keyword>
<evidence type="ECO:0000313" key="3">
    <source>
        <dbReference type="EMBL" id="BAF35090.1"/>
    </source>
</evidence>